<gene>
    <name evidence="1" type="ORF">UT41_C0001G0615</name>
</gene>
<organism evidence="1 2">
    <name type="scientific">Candidatus Wolfebacteria bacterium GW2011_GWC2_39_22</name>
    <dbReference type="NCBI Taxonomy" id="1619013"/>
    <lineage>
        <taxon>Bacteria</taxon>
        <taxon>Candidatus Wolfeibacteriota</taxon>
    </lineage>
</organism>
<dbReference type="EMBL" id="LBWR01000001">
    <property type="protein sequence ID" value="KKR13071.1"/>
    <property type="molecule type" value="Genomic_DNA"/>
</dbReference>
<proteinExistence type="predicted"/>
<accession>A0A0G0NJR2</accession>
<sequence length="114" mass="13424">MWQNAPSTLFYWRRCVMAQAKMKDSEVDPRGRWHVLSQEVARQHRGEVVVIRQWPIGKKMASVVASDEDPRYAIQQAKVKFGRDIGIVAHSMPESRIPWILKICKPAERRERRR</sequence>
<reference evidence="1 2" key="1">
    <citation type="journal article" date="2015" name="Nature">
        <title>rRNA introns, odd ribosomes, and small enigmatic genomes across a large radiation of phyla.</title>
        <authorList>
            <person name="Brown C.T."/>
            <person name="Hug L.A."/>
            <person name="Thomas B.C."/>
            <person name="Sharon I."/>
            <person name="Castelle C.J."/>
            <person name="Singh A."/>
            <person name="Wilkins M.J."/>
            <person name="Williams K.H."/>
            <person name="Banfield J.F."/>
        </authorList>
    </citation>
    <scope>NUCLEOTIDE SEQUENCE [LARGE SCALE GENOMIC DNA]</scope>
</reference>
<dbReference type="AlphaFoldDB" id="A0A0G0NJR2"/>
<evidence type="ECO:0000313" key="2">
    <source>
        <dbReference type="Proteomes" id="UP000034665"/>
    </source>
</evidence>
<protein>
    <submittedName>
        <fullName evidence="1">Uncharacterized protein</fullName>
    </submittedName>
</protein>
<dbReference type="STRING" id="1619013.UT41_C0001G0615"/>
<name>A0A0G0NJR2_9BACT</name>
<dbReference type="Proteomes" id="UP000034665">
    <property type="component" value="Unassembled WGS sequence"/>
</dbReference>
<evidence type="ECO:0000313" key="1">
    <source>
        <dbReference type="EMBL" id="KKR13071.1"/>
    </source>
</evidence>
<comment type="caution">
    <text evidence="1">The sequence shown here is derived from an EMBL/GenBank/DDBJ whole genome shotgun (WGS) entry which is preliminary data.</text>
</comment>